<keyword evidence="2" id="KW-1185">Reference proteome</keyword>
<protein>
    <recommendedName>
        <fullName evidence="3">UDP-N-acetylglucosamine 2-epimerase domain-containing protein</fullName>
    </recommendedName>
</protein>
<accession>A0A6P1TKM7</accession>
<dbReference type="EMBL" id="CP048000">
    <property type="protein sequence ID" value="QHQ60689.1"/>
    <property type="molecule type" value="Genomic_DNA"/>
</dbReference>
<dbReference type="AlphaFoldDB" id="A0A6P1TKM7"/>
<organism evidence="1 2">
    <name type="scientific">Anaerocolumna sedimenticola</name>
    <dbReference type="NCBI Taxonomy" id="2696063"/>
    <lineage>
        <taxon>Bacteria</taxon>
        <taxon>Bacillati</taxon>
        <taxon>Bacillota</taxon>
        <taxon>Clostridia</taxon>
        <taxon>Lachnospirales</taxon>
        <taxon>Lachnospiraceae</taxon>
        <taxon>Anaerocolumna</taxon>
    </lineage>
</organism>
<dbReference type="KEGG" id="anr:Ana3638_07810"/>
<gene>
    <name evidence="1" type="ORF">Ana3638_07810</name>
</gene>
<dbReference type="SUPFAM" id="SSF53756">
    <property type="entry name" value="UDP-Glycosyltransferase/glycogen phosphorylase"/>
    <property type="match status" value="1"/>
</dbReference>
<dbReference type="Proteomes" id="UP000464314">
    <property type="component" value="Chromosome"/>
</dbReference>
<evidence type="ECO:0008006" key="3">
    <source>
        <dbReference type="Google" id="ProtNLM"/>
    </source>
</evidence>
<dbReference type="InterPro" id="IPR043148">
    <property type="entry name" value="TagF_C"/>
</dbReference>
<proteinExistence type="predicted"/>
<sequence length="475" mass="56154">MKPDETLEQFIRFEAEQEFFKLKINDINYWHYIRFFFFMAILEAKHGIINRNNYQKNAKTTNNIIKQSDKFIFKNPLFVRHKDVLVFNHPRRIKQNNFYKCVYTDEWLKECEFSYYVFEEPYLGTNLVPIKTKNIKYLDINWYGKFINLKKSKLDYKTSTPLSIIFNKLEIEFAIKFTNQQKKNIAKTMNDQIANRDFLKKCYKHILKKISPQVIILVVAYNFGHMMIIETAKEMGIPTIELEHGIIGKGHIAYNFAEKLNLESFPDYIFAFGKYDIDTPRYPINKKYIIPVGSTELEMQALNYKNKIKKRNKKVITFLSDGTTELMQCAAELSKIIDNLELEIIIKLHPSEYANWRKIYPFLLNTKIQVADDSNHNIYYYLAVSDFVVGCASTTMYEATIFDTEILIFKSGQYYRSAALVENNMAIYVSSAEEIIEYIIEPNNIKKLKKQNYFFCNNSKKLIYDAIKSILAERK</sequence>
<evidence type="ECO:0000313" key="1">
    <source>
        <dbReference type="EMBL" id="QHQ60689.1"/>
    </source>
</evidence>
<evidence type="ECO:0000313" key="2">
    <source>
        <dbReference type="Proteomes" id="UP000464314"/>
    </source>
</evidence>
<dbReference type="Gene3D" id="3.40.50.12580">
    <property type="match status" value="1"/>
</dbReference>
<dbReference type="RefSeq" id="WP_161837523.1">
    <property type="nucleotide sequence ID" value="NZ_CP048000.1"/>
</dbReference>
<reference evidence="1 2" key="1">
    <citation type="submission" date="2020-01" db="EMBL/GenBank/DDBJ databases">
        <title>Genome analysis of Anaerocolumna sp. CBA3638.</title>
        <authorList>
            <person name="Kim J."/>
            <person name="Roh S.W."/>
        </authorList>
    </citation>
    <scope>NUCLEOTIDE SEQUENCE [LARGE SCALE GENOMIC DNA]</scope>
    <source>
        <strain evidence="1 2">CBA3638</strain>
    </source>
</reference>
<name>A0A6P1TKM7_9FIRM</name>